<keyword evidence="5" id="KW-0547">Nucleotide-binding</keyword>
<dbReference type="PROSITE" id="PS01125">
    <property type="entry name" value="ROK"/>
    <property type="match status" value="1"/>
</dbReference>
<dbReference type="GO" id="GO:0005737">
    <property type="term" value="C:cytoplasm"/>
    <property type="evidence" value="ECO:0007669"/>
    <property type="project" value="InterPro"/>
</dbReference>
<dbReference type="GO" id="GO:0006096">
    <property type="term" value="P:glycolytic process"/>
    <property type="evidence" value="ECO:0007669"/>
    <property type="project" value="InterPro"/>
</dbReference>
<dbReference type="InterPro" id="IPR049874">
    <property type="entry name" value="ROK_cs"/>
</dbReference>
<keyword evidence="6 9" id="KW-0418">Kinase</keyword>
<evidence type="ECO:0000313" key="10">
    <source>
        <dbReference type="Proteomes" id="UP000027822"/>
    </source>
</evidence>
<dbReference type="OrthoDB" id="9810372at2"/>
<gene>
    <name evidence="9" type="ORF">BAMA_22320</name>
</gene>
<comment type="caution">
    <text evidence="9">The sequence shown here is derived from an EMBL/GenBank/DDBJ whole genome shotgun (WGS) entry which is preliminary data.</text>
</comment>
<dbReference type="Pfam" id="PF00480">
    <property type="entry name" value="ROK"/>
    <property type="match status" value="1"/>
</dbReference>
<dbReference type="EC" id="2.7.1.2" evidence="2"/>
<evidence type="ECO:0000256" key="7">
    <source>
        <dbReference type="ARBA" id="ARBA00022840"/>
    </source>
</evidence>
<evidence type="ECO:0000256" key="6">
    <source>
        <dbReference type="ARBA" id="ARBA00022777"/>
    </source>
</evidence>
<evidence type="ECO:0000256" key="2">
    <source>
        <dbReference type="ARBA" id="ARBA00012323"/>
    </source>
</evidence>
<accession>A0A073JZ60</accession>
<evidence type="ECO:0000313" key="9">
    <source>
        <dbReference type="EMBL" id="KEK19530.1"/>
    </source>
</evidence>
<reference evidence="9 10" key="1">
    <citation type="submission" date="2014-06" db="EMBL/GenBank/DDBJ databases">
        <title>Draft genome sequence of Bacillus manliponensis JCM 15802 (MCCC 1A00708).</title>
        <authorList>
            <person name="Lai Q."/>
            <person name="Liu Y."/>
            <person name="Shao Z."/>
        </authorList>
    </citation>
    <scope>NUCLEOTIDE SEQUENCE [LARGE SCALE GENOMIC DNA]</scope>
    <source>
        <strain evidence="9 10">JCM 15802</strain>
    </source>
</reference>
<keyword evidence="10" id="KW-1185">Reference proteome</keyword>
<evidence type="ECO:0000256" key="4">
    <source>
        <dbReference type="ARBA" id="ARBA00022679"/>
    </source>
</evidence>
<sequence length="325" mass="34270">MEERWLVGVDLGGTTIKLAFINMYGEFLHKWEIPTNKEEAGKHITLDIAKAIDKKLQDLGELKHRLVGIGMGAPGPVQVTTGMIYEAVNLGWKNYPLKDLLEVETGLPVVVDNDANIAALGEMWKGAGEGAKDIVCMTLGTGVGGGVIANGEIVHGASGAGGEIGHITVVTENGFPCNCGKSGCLETVSSATGIVRVAMKKLQETDEDSVLRSVLKQEGQLTSKDVFDALAEGDALAAQIVEKVASYLGLAVANLSSTLNPEKVVIGGGVSKAGDALIQPIQRYFEQYAFSRAFKSTKLAIATLGNDAGVIGGAWLVRKYICKVN</sequence>
<dbReference type="eggNOG" id="COG1940">
    <property type="taxonomic scope" value="Bacteria"/>
</dbReference>
<dbReference type="PANTHER" id="PTHR18964">
    <property type="entry name" value="ROK (REPRESSOR, ORF, KINASE) FAMILY"/>
    <property type="match status" value="1"/>
</dbReference>
<keyword evidence="7" id="KW-0067">ATP-binding</keyword>
<dbReference type="SUPFAM" id="SSF53067">
    <property type="entry name" value="Actin-like ATPase domain"/>
    <property type="match status" value="1"/>
</dbReference>
<dbReference type="Gene3D" id="3.30.420.40">
    <property type="match status" value="2"/>
</dbReference>
<name>A0A073JZ60_9BACI</name>
<dbReference type="PANTHER" id="PTHR18964:SF149">
    <property type="entry name" value="BIFUNCTIONAL UDP-N-ACETYLGLUCOSAMINE 2-EPIMERASE_N-ACETYLMANNOSAMINE KINASE"/>
    <property type="match status" value="1"/>
</dbReference>
<evidence type="ECO:0000256" key="1">
    <source>
        <dbReference type="ARBA" id="ARBA00006479"/>
    </source>
</evidence>
<protein>
    <recommendedName>
        <fullName evidence="3">Glucokinase</fullName>
        <ecNumber evidence="2">2.7.1.2</ecNumber>
    </recommendedName>
    <alternativeName>
        <fullName evidence="8">Glucose kinase</fullName>
    </alternativeName>
</protein>
<dbReference type="CDD" id="cd24062">
    <property type="entry name" value="ASKHA_NBD_ROK_BsGLK-like"/>
    <property type="match status" value="1"/>
</dbReference>
<evidence type="ECO:0000256" key="3">
    <source>
        <dbReference type="ARBA" id="ARBA00014701"/>
    </source>
</evidence>
<proteinExistence type="inferred from homology"/>
<comment type="similarity">
    <text evidence="1">Belongs to the ROK (NagC/XylR) family.</text>
</comment>
<keyword evidence="4" id="KW-0808">Transferase</keyword>
<dbReference type="FunFam" id="3.30.420.40:FF:000088">
    <property type="entry name" value="Glucokinase"/>
    <property type="match status" value="1"/>
</dbReference>
<dbReference type="GO" id="GO:0004340">
    <property type="term" value="F:glucokinase activity"/>
    <property type="evidence" value="ECO:0007669"/>
    <property type="project" value="UniProtKB-EC"/>
</dbReference>
<dbReference type="InterPro" id="IPR043129">
    <property type="entry name" value="ATPase_NBD"/>
</dbReference>
<dbReference type="AlphaFoldDB" id="A0A073JZ60"/>
<dbReference type="GO" id="GO:0005524">
    <property type="term" value="F:ATP binding"/>
    <property type="evidence" value="ECO:0007669"/>
    <property type="project" value="UniProtKB-KW"/>
</dbReference>
<dbReference type="NCBIfam" id="TIGR00744">
    <property type="entry name" value="ROK_glcA_fam"/>
    <property type="match status" value="1"/>
</dbReference>
<dbReference type="RefSeq" id="WP_034638857.1">
    <property type="nucleotide sequence ID" value="NZ_CBCSJC010000005.1"/>
</dbReference>
<dbReference type="InterPro" id="IPR004654">
    <property type="entry name" value="ROK_glcA"/>
</dbReference>
<dbReference type="EMBL" id="JOTN01000007">
    <property type="protein sequence ID" value="KEK19530.1"/>
    <property type="molecule type" value="Genomic_DNA"/>
</dbReference>
<organism evidence="9 10">
    <name type="scientific">Bacillus manliponensis</name>
    <dbReference type="NCBI Taxonomy" id="574376"/>
    <lineage>
        <taxon>Bacteria</taxon>
        <taxon>Bacillati</taxon>
        <taxon>Bacillota</taxon>
        <taxon>Bacilli</taxon>
        <taxon>Bacillales</taxon>
        <taxon>Bacillaceae</taxon>
        <taxon>Bacillus</taxon>
        <taxon>Bacillus cereus group</taxon>
    </lineage>
</organism>
<evidence type="ECO:0000256" key="5">
    <source>
        <dbReference type="ARBA" id="ARBA00022741"/>
    </source>
</evidence>
<dbReference type="InterPro" id="IPR000600">
    <property type="entry name" value="ROK"/>
</dbReference>
<evidence type="ECO:0000256" key="8">
    <source>
        <dbReference type="ARBA" id="ARBA00032386"/>
    </source>
</evidence>
<dbReference type="STRING" id="574376.BAMA_22320"/>
<dbReference type="Proteomes" id="UP000027822">
    <property type="component" value="Unassembled WGS sequence"/>
</dbReference>